<evidence type="ECO:0000313" key="3">
    <source>
        <dbReference type="Proteomes" id="UP000033876"/>
    </source>
</evidence>
<proteinExistence type="predicted"/>
<dbReference type="SUPFAM" id="SSF56672">
    <property type="entry name" value="DNA/RNA polymerases"/>
    <property type="match status" value="1"/>
</dbReference>
<accession>A0A0G0HBB1</accession>
<dbReference type="EMBL" id="LBTF01000004">
    <property type="protein sequence ID" value="KKQ35815.1"/>
    <property type="molecule type" value="Genomic_DNA"/>
</dbReference>
<reference evidence="2 3" key="1">
    <citation type="journal article" date="2015" name="Nature">
        <title>rRNA introns, odd ribosomes, and small enigmatic genomes across a large radiation of phyla.</title>
        <authorList>
            <person name="Brown C.T."/>
            <person name="Hug L.A."/>
            <person name="Thomas B.C."/>
            <person name="Sharon I."/>
            <person name="Castelle C.J."/>
            <person name="Singh A."/>
            <person name="Wilkins M.J."/>
            <person name="Williams K.H."/>
            <person name="Banfield J.F."/>
        </authorList>
    </citation>
    <scope>NUCLEOTIDE SEQUENCE [LARGE SCALE GENOMIC DNA]</scope>
</reference>
<dbReference type="AlphaFoldDB" id="A0A0G0HBB1"/>
<evidence type="ECO:0000313" key="2">
    <source>
        <dbReference type="EMBL" id="KKQ35815.1"/>
    </source>
</evidence>
<dbReference type="Pfam" id="PF00078">
    <property type="entry name" value="RVT_1"/>
    <property type="match status" value="1"/>
</dbReference>
<dbReference type="InterPro" id="IPR051083">
    <property type="entry name" value="GrpII_Intron_Splice-Mob/Def"/>
</dbReference>
<keyword evidence="2" id="KW-0808">Transferase</keyword>
<protein>
    <submittedName>
        <fullName evidence="2">RNA-directed DNA polymerase</fullName>
    </submittedName>
</protein>
<gene>
    <name evidence="2" type="ORF">US50_C0004G0004</name>
</gene>
<dbReference type="InterPro" id="IPR043502">
    <property type="entry name" value="DNA/RNA_pol_sf"/>
</dbReference>
<dbReference type="Gene3D" id="3.30.70.270">
    <property type="match status" value="1"/>
</dbReference>
<dbReference type="PANTHER" id="PTHR34047:SF8">
    <property type="entry name" value="PROTEIN YKFC"/>
    <property type="match status" value="1"/>
</dbReference>
<dbReference type="Proteomes" id="UP000033876">
    <property type="component" value="Unassembled WGS sequence"/>
</dbReference>
<evidence type="ECO:0000259" key="1">
    <source>
        <dbReference type="PROSITE" id="PS50878"/>
    </source>
</evidence>
<sequence length="346" mass="41567">MIRSRIEALRERERESRARVFHNYDNIISIENLLVSWQEFLRNKGKRKDVAEFQLHFADNIFSLHHDLKNKTYKHGGYTAFKLNDPKPRDIHKASVRDRLLHHAIYRILYPYFDKKFIHDSYSCRINKGTHKAINRFRDFIRKVSKNNTKQCWILKCDIKKFFASIDHDILKQILAKLIQDQDILWLLDKIISSFHTKDQLDKGLPLGNLTSQLLVNVYMNEFDQFVKHKLKTKYYIRYADDFVVLSEDKEYLKNILEQMREFLEIKLKLKLHPGKVFIKTIYSSVDFLGWVHFSRHRVLRTTTKRRMFKNIRENPKEETIASYLGLLKHGNSFKLQEKIKNILIL</sequence>
<dbReference type="InterPro" id="IPR000477">
    <property type="entry name" value="RT_dom"/>
</dbReference>
<comment type="caution">
    <text evidence="2">The sequence shown here is derived from an EMBL/GenBank/DDBJ whole genome shotgun (WGS) entry which is preliminary data.</text>
</comment>
<feature type="domain" description="Reverse transcriptase" evidence="1">
    <location>
        <begin position="1"/>
        <end position="293"/>
    </location>
</feature>
<organism evidence="2 3">
    <name type="scientific">Candidatus Nomurabacteria bacterium GW2011_GWB1_37_5</name>
    <dbReference type="NCBI Taxonomy" id="1618742"/>
    <lineage>
        <taxon>Bacteria</taxon>
        <taxon>Candidatus Nomuraibacteriota</taxon>
    </lineage>
</organism>
<keyword evidence="2" id="KW-0695">RNA-directed DNA polymerase</keyword>
<dbReference type="InterPro" id="IPR043128">
    <property type="entry name" value="Rev_trsase/Diguanyl_cyclase"/>
</dbReference>
<dbReference type="GO" id="GO:0003964">
    <property type="term" value="F:RNA-directed DNA polymerase activity"/>
    <property type="evidence" value="ECO:0007669"/>
    <property type="project" value="UniProtKB-KW"/>
</dbReference>
<dbReference type="PROSITE" id="PS50878">
    <property type="entry name" value="RT_POL"/>
    <property type="match status" value="1"/>
</dbReference>
<keyword evidence="2" id="KW-0548">Nucleotidyltransferase</keyword>
<dbReference type="CDD" id="cd01651">
    <property type="entry name" value="RT_G2_intron"/>
    <property type="match status" value="1"/>
</dbReference>
<dbReference type="PANTHER" id="PTHR34047">
    <property type="entry name" value="NUCLEAR INTRON MATURASE 1, MITOCHONDRIAL-RELATED"/>
    <property type="match status" value="1"/>
</dbReference>
<name>A0A0G0HBB1_9BACT</name>